<evidence type="ECO:0000256" key="8">
    <source>
        <dbReference type="ARBA" id="ARBA00023237"/>
    </source>
</evidence>
<evidence type="ECO:0000256" key="10">
    <source>
        <dbReference type="PROSITE-ProRule" id="PRU10144"/>
    </source>
</evidence>
<dbReference type="InterPro" id="IPR010917">
    <property type="entry name" value="TonB_rcpt_CS"/>
</dbReference>
<evidence type="ECO:0000256" key="5">
    <source>
        <dbReference type="ARBA" id="ARBA00022729"/>
    </source>
</evidence>
<evidence type="ECO:0000259" key="13">
    <source>
        <dbReference type="Pfam" id="PF07715"/>
    </source>
</evidence>
<dbReference type="Pfam" id="PF00593">
    <property type="entry name" value="TonB_dep_Rec_b-barrel"/>
    <property type="match status" value="1"/>
</dbReference>
<feature type="short sequence motif" description="TonB C-terminal box" evidence="10">
    <location>
        <begin position="723"/>
        <end position="740"/>
    </location>
</feature>
<geneLocation type="plasmid" evidence="15">
    <name>pob3b1</name>
</geneLocation>
<dbReference type="InterPro" id="IPR036942">
    <property type="entry name" value="Beta-barrel_TonB_sf"/>
</dbReference>
<keyword evidence="5" id="KW-0732">Signal</keyword>
<evidence type="ECO:0000256" key="9">
    <source>
        <dbReference type="PROSITE-ProRule" id="PRU01360"/>
    </source>
</evidence>
<comment type="subcellular location">
    <subcellularLocation>
        <location evidence="1 9">Cell outer membrane</location>
        <topology evidence="1 9">Multi-pass membrane protein</topology>
    </subcellularLocation>
</comment>
<keyword evidence="3 9" id="KW-1134">Transmembrane beta strand</keyword>
<name>A0A2D2D6K0_METT3</name>
<gene>
    <name evidence="14" type="ORF">CQW49_21950</name>
</gene>
<dbReference type="PANTHER" id="PTHR32552:SF82">
    <property type="entry name" value="FCUA PROTEIN"/>
    <property type="match status" value="1"/>
</dbReference>
<organism evidence="14 15">
    <name type="scientific">Methylosinus trichosporium (strain ATCC 35070 / NCIMB 11131 / UNIQEM 75 / OB3b)</name>
    <dbReference type="NCBI Taxonomy" id="595536"/>
    <lineage>
        <taxon>Bacteria</taxon>
        <taxon>Pseudomonadati</taxon>
        <taxon>Pseudomonadota</taxon>
        <taxon>Alphaproteobacteria</taxon>
        <taxon>Hyphomicrobiales</taxon>
        <taxon>Methylocystaceae</taxon>
        <taxon>Methylosinus</taxon>
    </lineage>
</organism>
<evidence type="ECO:0000259" key="12">
    <source>
        <dbReference type="Pfam" id="PF00593"/>
    </source>
</evidence>
<dbReference type="PROSITE" id="PS01156">
    <property type="entry name" value="TONB_DEPENDENT_REC_2"/>
    <property type="match status" value="1"/>
</dbReference>
<keyword evidence="8 9" id="KW-0998">Cell outer membrane</keyword>
<dbReference type="InterPro" id="IPR037066">
    <property type="entry name" value="Plug_dom_sf"/>
</dbReference>
<keyword evidence="14" id="KW-0675">Receptor</keyword>
<protein>
    <submittedName>
        <fullName evidence="14">TonB-dependent receptor</fullName>
    </submittedName>
</protein>
<dbReference type="CDD" id="cd01347">
    <property type="entry name" value="ligand_gated_channel"/>
    <property type="match status" value="1"/>
</dbReference>
<evidence type="ECO:0000256" key="1">
    <source>
        <dbReference type="ARBA" id="ARBA00004571"/>
    </source>
</evidence>
<dbReference type="STRING" id="595536.GCA_000178815_00317"/>
<dbReference type="Pfam" id="PF07715">
    <property type="entry name" value="Plug"/>
    <property type="match status" value="1"/>
</dbReference>
<evidence type="ECO:0000256" key="6">
    <source>
        <dbReference type="ARBA" id="ARBA00023077"/>
    </source>
</evidence>
<dbReference type="Gene3D" id="2.170.130.10">
    <property type="entry name" value="TonB-dependent receptor, plug domain"/>
    <property type="match status" value="1"/>
</dbReference>
<feature type="domain" description="TonB-dependent receptor-like beta-barrel" evidence="12">
    <location>
        <begin position="279"/>
        <end position="713"/>
    </location>
</feature>
<keyword evidence="2 9" id="KW-0813">Transport</keyword>
<dbReference type="PANTHER" id="PTHR32552">
    <property type="entry name" value="FERRICHROME IRON RECEPTOR-RELATED"/>
    <property type="match status" value="1"/>
</dbReference>
<feature type="domain" description="TonB-dependent receptor plug" evidence="13">
    <location>
        <begin position="83"/>
        <end position="182"/>
    </location>
</feature>
<comment type="similarity">
    <text evidence="9 11">Belongs to the TonB-dependent receptor family.</text>
</comment>
<dbReference type="KEGG" id="mtw:CQW49_21950"/>
<evidence type="ECO:0000313" key="15">
    <source>
        <dbReference type="Proteomes" id="UP000230709"/>
    </source>
</evidence>
<dbReference type="InterPro" id="IPR012910">
    <property type="entry name" value="Plug_dom"/>
</dbReference>
<sequence>MKTTTQSTSGAIVHALLASASIVAISGSLGRAIAQEATTLPPIEVAAASATNNHSRSTAAGAAAAGYRFDATSTTGPWGERAIQDTPYSVYSVSAPYIENRVFSTTDEVFRVNPLTQLNMGQGRGYGSSIFIRGVQQSGFSQIDGLNMSGVSDLVMPLEDKERVDVLSGLSGFLYGPAHVGGLVNFVTKRPTPTPFFSVTAGNYGGSQPFVHVDTGGPFEKGGDFGYRLNLVKSSGETAINDNFVDRWLVSGALDWRPLQELLFQINYSHQHIYEKGTLADWGSFDGTFPHFSASILDPAKNYGQPWTFNKNDMNVLGTNVTYEVTRNMKIRAAYQFVDIASENLYTGNNIAYSNGSYSYSLAALYNASHVQRNQAWYAFADYDLDLLSIKAKTTFGLYGSSYSLRQHQDNTLFKGLGSFPVSADPIYVARPTFTNGVQPYFHQQQLDQTNWIIGEDISFNDQWSLLAGASLANIKATNFNTNGTVSSYFDKTRVTPTASLIYKPRPWLTAYGTYIQALENGGTASTSFSSLPVTNASQALSPTTSEQVEVGAKANVSQILLTAALFQIDKTNTFYKANGGSYTFTNDGRQLHRGLEMTATGKLLDDLTVTGGFTLLDAKITQTNTLYLLGQPPVGSAKNMGKLYVEYRQPFVPGLTLTGGFNYVGPQVGNAFAPTNVRAIERLPSYVTGDIGLRYETRIFDTETIWRVDVTNIANTSYWQQTEMLGAPRTVAFSATAKF</sequence>
<dbReference type="GO" id="GO:0015344">
    <property type="term" value="F:siderophore uptake transmembrane transporter activity"/>
    <property type="evidence" value="ECO:0007669"/>
    <property type="project" value="TreeGrafter"/>
</dbReference>
<keyword evidence="14" id="KW-0614">Plasmid</keyword>
<accession>A0A2D2D6K0</accession>
<dbReference type="InterPro" id="IPR039426">
    <property type="entry name" value="TonB-dep_rcpt-like"/>
</dbReference>
<reference evidence="15" key="1">
    <citation type="submission" date="2017-10" db="EMBL/GenBank/DDBJ databases">
        <title>Completed PacBio SMRT sequence of Methylosinus trichosporium OB3b reveals presence of a third large plasmid.</title>
        <authorList>
            <person name="Charles T.C."/>
            <person name="Lynch M.D.J."/>
            <person name="Heil J.R."/>
            <person name="Cheng J."/>
        </authorList>
    </citation>
    <scope>NUCLEOTIDE SEQUENCE [LARGE SCALE GENOMIC DNA]</scope>
    <source>
        <strain evidence="15">OB3b</strain>
        <plasmid evidence="15">pob3b1</plasmid>
    </source>
</reference>
<evidence type="ECO:0000256" key="11">
    <source>
        <dbReference type="RuleBase" id="RU003357"/>
    </source>
</evidence>
<dbReference type="EMBL" id="CP023738">
    <property type="protein sequence ID" value="ATQ70651.1"/>
    <property type="molecule type" value="Genomic_DNA"/>
</dbReference>
<dbReference type="PROSITE" id="PS52016">
    <property type="entry name" value="TONB_DEPENDENT_REC_3"/>
    <property type="match status" value="1"/>
</dbReference>
<keyword evidence="6 11" id="KW-0798">TonB box</keyword>
<proteinExistence type="inferred from homology"/>
<dbReference type="Gene3D" id="2.40.170.20">
    <property type="entry name" value="TonB-dependent receptor, beta-barrel domain"/>
    <property type="match status" value="1"/>
</dbReference>
<evidence type="ECO:0000256" key="2">
    <source>
        <dbReference type="ARBA" id="ARBA00022448"/>
    </source>
</evidence>
<evidence type="ECO:0000256" key="7">
    <source>
        <dbReference type="ARBA" id="ARBA00023136"/>
    </source>
</evidence>
<evidence type="ECO:0000256" key="3">
    <source>
        <dbReference type="ARBA" id="ARBA00022452"/>
    </source>
</evidence>
<dbReference type="GO" id="GO:0009279">
    <property type="term" value="C:cell outer membrane"/>
    <property type="evidence" value="ECO:0007669"/>
    <property type="project" value="UniProtKB-SubCell"/>
</dbReference>
<dbReference type="Proteomes" id="UP000230709">
    <property type="component" value="Plasmid pOB3b1"/>
</dbReference>
<dbReference type="InterPro" id="IPR000531">
    <property type="entry name" value="Beta-barrel_TonB"/>
</dbReference>
<keyword evidence="7 9" id="KW-0472">Membrane</keyword>
<dbReference type="SUPFAM" id="SSF56935">
    <property type="entry name" value="Porins"/>
    <property type="match status" value="1"/>
</dbReference>
<evidence type="ECO:0000256" key="4">
    <source>
        <dbReference type="ARBA" id="ARBA00022692"/>
    </source>
</evidence>
<dbReference type="AlphaFoldDB" id="A0A2D2D6K0"/>
<keyword evidence="15" id="KW-1185">Reference proteome</keyword>
<evidence type="ECO:0000313" key="14">
    <source>
        <dbReference type="EMBL" id="ATQ70651.1"/>
    </source>
</evidence>
<dbReference type="RefSeq" id="WP_003613838.1">
    <property type="nucleotide sequence ID" value="NZ_ADVE02000002.1"/>
</dbReference>
<keyword evidence="4 9" id="KW-0812">Transmembrane</keyword>